<comment type="caution">
    <text evidence="4">The sequence shown here is derived from an EMBL/GenBank/DDBJ whole genome shotgun (WGS) entry which is preliminary data.</text>
</comment>
<dbReference type="PANTHER" id="PTHR10161">
    <property type="entry name" value="TARTRATE-RESISTANT ACID PHOSPHATASE TYPE 5"/>
    <property type="match status" value="1"/>
</dbReference>
<keyword evidence="1" id="KW-0732">Signal</keyword>
<reference evidence="5" key="1">
    <citation type="journal article" date="2019" name="Int. J. Syst. Evol. Microbiol.">
        <title>The Global Catalogue of Microorganisms (GCM) 10K type strain sequencing project: providing services to taxonomists for standard genome sequencing and annotation.</title>
        <authorList>
            <consortium name="The Broad Institute Genomics Platform"/>
            <consortium name="The Broad Institute Genome Sequencing Center for Infectious Disease"/>
            <person name="Wu L."/>
            <person name="Ma J."/>
        </authorList>
    </citation>
    <scope>NUCLEOTIDE SEQUENCE [LARGE SCALE GENOMIC DNA]</scope>
    <source>
        <strain evidence="5">JCM 18303</strain>
    </source>
</reference>
<sequence>MLAGALGALGVVATGGLVVPLAGAEGTRKYGFPADERFRVLVTGDAGTDGAEHFAVTGAALAEHRRRPFGMALGLGDNIYEYGPFSSDDPQFESKFEKPNDGLDFPWLMAQGNHDNSGLLPGTGDWEARGQYEVEYHERSRRWFMPARYYSVRVPEDRPVAEFFVIDTNPVTSYVPQLLPYWTFNGEYMHRQRRWLRAGLASSPARYRFVCSHHPYVNNGPHGNAGSYDGITIGNYASGRHLKTWYEQDVLGTAHAILSGHDHSQQVLEPVRGTVQVVSGAASKTVNGSSRVTNPYDFQDFTGYGFMAMDVSPEGVDLAVHRVDTETERSEVVHRQRLATHARD</sequence>
<dbReference type="PANTHER" id="PTHR10161:SF14">
    <property type="entry name" value="TARTRATE-RESISTANT ACID PHOSPHATASE TYPE 5"/>
    <property type="match status" value="1"/>
</dbReference>
<feature type="domain" description="Calcineurin-like phosphoesterase" evidence="3">
    <location>
        <begin position="38"/>
        <end position="264"/>
    </location>
</feature>
<keyword evidence="5" id="KW-1185">Reference proteome</keyword>
<dbReference type="InterPro" id="IPR029052">
    <property type="entry name" value="Metallo-depent_PP-like"/>
</dbReference>
<dbReference type="InterPro" id="IPR051558">
    <property type="entry name" value="Metallophosphoesterase_PAP"/>
</dbReference>
<dbReference type="SUPFAM" id="SSF56300">
    <property type="entry name" value="Metallo-dependent phosphatases"/>
    <property type="match status" value="1"/>
</dbReference>
<evidence type="ECO:0000313" key="4">
    <source>
        <dbReference type="EMBL" id="GAA5151197.1"/>
    </source>
</evidence>
<organism evidence="4 5">
    <name type="scientific">Pseudonocardia eucalypti</name>
    <dbReference type="NCBI Taxonomy" id="648755"/>
    <lineage>
        <taxon>Bacteria</taxon>
        <taxon>Bacillati</taxon>
        <taxon>Actinomycetota</taxon>
        <taxon>Actinomycetes</taxon>
        <taxon>Pseudonocardiales</taxon>
        <taxon>Pseudonocardiaceae</taxon>
        <taxon>Pseudonocardia</taxon>
    </lineage>
</organism>
<protein>
    <recommendedName>
        <fullName evidence="3">Calcineurin-like phosphoesterase domain-containing protein</fullName>
    </recommendedName>
</protein>
<name>A0ABP9PS50_9PSEU</name>
<evidence type="ECO:0000256" key="2">
    <source>
        <dbReference type="ARBA" id="ARBA00022801"/>
    </source>
</evidence>
<keyword evidence="2" id="KW-0378">Hydrolase</keyword>
<dbReference type="Proteomes" id="UP001428817">
    <property type="component" value="Unassembled WGS sequence"/>
</dbReference>
<dbReference type="Pfam" id="PF00149">
    <property type="entry name" value="Metallophos"/>
    <property type="match status" value="1"/>
</dbReference>
<evidence type="ECO:0000256" key="1">
    <source>
        <dbReference type="ARBA" id="ARBA00022729"/>
    </source>
</evidence>
<proteinExistence type="predicted"/>
<dbReference type="Gene3D" id="3.60.21.10">
    <property type="match status" value="1"/>
</dbReference>
<evidence type="ECO:0000259" key="3">
    <source>
        <dbReference type="Pfam" id="PF00149"/>
    </source>
</evidence>
<dbReference type="EMBL" id="BAABJP010000007">
    <property type="protein sequence ID" value="GAA5151197.1"/>
    <property type="molecule type" value="Genomic_DNA"/>
</dbReference>
<gene>
    <name evidence="4" type="ORF">GCM10023321_17810</name>
</gene>
<evidence type="ECO:0000313" key="5">
    <source>
        <dbReference type="Proteomes" id="UP001428817"/>
    </source>
</evidence>
<dbReference type="InterPro" id="IPR004843">
    <property type="entry name" value="Calcineurin-like_PHP"/>
</dbReference>
<accession>A0ABP9PS50</accession>